<protein>
    <submittedName>
        <fullName evidence="1">Peptidase s41 family protein</fullName>
    </submittedName>
</protein>
<keyword evidence="2" id="KW-1185">Reference proteome</keyword>
<accession>A0A8H4AXG6</accession>
<dbReference type="Proteomes" id="UP000439903">
    <property type="component" value="Unassembled WGS sequence"/>
</dbReference>
<dbReference type="AlphaFoldDB" id="A0A8H4AXG6"/>
<organism evidence="1 2">
    <name type="scientific">Gigaspora margarita</name>
    <dbReference type="NCBI Taxonomy" id="4874"/>
    <lineage>
        <taxon>Eukaryota</taxon>
        <taxon>Fungi</taxon>
        <taxon>Fungi incertae sedis</taxon>
        <taxon>Mucoromycota</taxon>
        <taxon>Glomeromycotina</taxon>
        <taxon>Glomeromycetes</taxon>
        <taxon>Diversisporales</taxon>
        <taxon>Gigasporaceae</taxon>
        <taxon>Gigaspora</taxon>
    </lineage>
</organism>
<reference evidence="1 2" key="1">
    <citation type="journal article" date="2019" name="Environ. Microbiol.">
        <title>At the nexus of three kingdoms: the genome of the mycorrhizal fungus Gigaspora margarita provides insights into plant, endobacterial and fungal interactions.</title>
        <authorList>
            <person name="Venice F."/>
            <person name="Ghignone S."/>
            <person name="Salvioli di Fossalunga A."/>
            <person name="Amselem J."/>
            <person name="Novero M."/>
            <person name="Xianan X."/>
            <person name="Sedzielewska Toro K."/>
            <person name="Morin E."/>
            <person name="Lipzen A."/>
            <person name="Grigoriev I.V."/>
            <person name="Henrissat B."/>
            <person name="Martin F.M."/>
            <person name="Bonfante P."/>
        </authorList>
    </citation>
    <scope>NUCLEOTIDE SEQUENCE [LARGE SCALE GENOMIC DNA]</scope>
    <source>
        <strain evidence="1 2">BEG34</strain>
    </source>
</reference>
<sequence length="127" mass="14233">MVNSLNDTIDSSNIDCDVNGHQGMEIITKFAQDSVYTLIDIGVRFNAALDHKHPGHSFSIRSELPEAPSIIYTLKCDKHTNNYNVTRIGFWGYPKMYVKNDNYNSALLADAIHGFKDLVTTGVKKII</sequence>
<gene>
    <name evidence="1" type="ORF">F8M41_004958</name>
</gene>
<dbReference type="OrthoDB" id="27214at2759"/>
<proteinExistence type="predicted"/>
<evidence type="ECO:0000313" key="2">
    <source>
        <dbReference type="Proteomes" id="UP000439903"/>
    </source>
</evidence>
<evidence type="ECO:0000313" key="1">
    <source>
        <dbReference type="EMBL" id="KAF0541976.1"/>
    </source>
</evidence>
<comment type="caution">
    <text evidence="1">The sequence shown here is derived from an EMBL/GenBank/DDBJ whole genome shotgun (WGS) entry which is preliminary data.</text>
</comment>
<name>A0A8H4AXG6_GIGMA</name>
<dbReference type="EMBL" id="WTPW01000147">
    <property type="protein sequence ID" value="KAF0541976.1"/>
    <property type="molecule type" value="Genomic_DNA"/>
</dbReference>